<evidence type="ECO:0000313" key="4">
    <source>
        <dbReference type="Proteomes" id="UP000799539"/>
    </source>
</evidence>
<gene>
    <name evidence="3" type="ORF">CERZMDRAFT_83894</name>
</gene>
<dbReference type="InterPro" id="IPR036047">
    <property type="entry name" value="F-box-like_dom_sf"/>
</dbReference>
<reference evidence="3" key="1">
    <citation type="journal article" date="2020" name="Stud. Mycol.">
        <title>101 Dothideomycetes genomes: a test case for predicting lifestyles and emergence of pathogens.</title>
        <authorList>
            <person name="Haridas S."/>
            <person name="Albert R."/>
            <person name="Binder M."/>
            <person name="Bloem J."/>
            <person name="Labutti K."/>
            <person name="Salamov A."/>
            <person name="Andreopoulos B."/>
            <person name="Baker S."/>
            <person name="Barry K."/>
            <person name="Bills G."/>
            <person name="Bluhm B."/>
            <person name="Cannon C."/>
            <person name="Castanera R."/>
            <person name="Culley D."/>
            <person name="Daum C."/>
            <person name="Ezra D."/>
            <person name="Gonzalez J."/>
            <person name="Henrissat B."/>
            <person name="Kuo A."/>
            <person name="Liang C."/>
            <person name="Lipzen A."/>
            <person name="Lutzoni F."/>
            <person name="Magnuson J."/>
            <person name="Mondo S."/>
            <person name="Nolan M."/>
            <person name="Ohm R."/>
            <person name="Pangilinan J."/>
            <person name="Park H.-J."/>
            <person name="Ramirez L."/>
            <person name="Alfaro M."/>
            <person name="Sun H."/>
            <person name="Tritt A."/>
            <person name="Yoshinaga Y."/>
            <person name="Zwiers L.-H."/>
            <person name="Turgeon B."/>
            <person name="Goodwin S."/>
            <person name="Spatafora J."/>
            <person name="Crous P."/>
            <person name="Grigoriev I."/>
        </authorList>
    </citation>
    <scope>NUCLEOTIDE SEQUENCE</scope>
    <source>
        <strain evidence="3">SCOH1-5</strain>
    </source>
</reference>
<dbReference type="InterPro" id="IPR032675">
    <property type="entry name" value="LRR_dom_sf"/>
</dbReference>
<dbReference type="OrthoDB" id="5279008at2759"/>
<dbReference type="SUPFAM" id="SSF81383">
    <property type="entry name" value="F-box domain"/>
    <property type="match status" value="1"/>
</dbReference>
<keyword evidence="4" id="KW-1185">Reference proteome</keyword>
<evidence type="ECO:0000313" key="3">
    <source>
        <dbReference type="EMBL" id="KAF2212953.1"/>
    </source>
</evidence>
<evidence type="ECO:0000256" key="1">
    <source>
        <dbReference type="SAM" id="MobiDB-lite"/>
    </source>
</evidence>
<dbReference type="Gene3D" id="3.80.10.10">
    <property type="entry name" value="Ribonuclease Inhibitor"/>
    <property type="match status" value="1"/>
</dbReference>
<dbReference type="AlphaFoldDB" id="A0A6A6FHU8"/>
<dbReference type="PROSITE" id="PS50181">
    <property type="entry name" value="FBOX"/>
    <property type="match status" value="1"/>
</dbReference>
<dbReference type="EMBL" id="ML992671">
    <property type="protein sequence ID" value="KAF2212953.1"/>
    <property type="molecule type" value="Genomic_DNA"/>
</dbReference>
<organism evidence="3 4">
    <name type="scientific">Cercospora zeae-maydis SCOH1-5</name>
    <dbReference type="NCBI Taxonomy" id="717836"/>
    <lineage>
        <taxon>Eukaryota</taxon>
        <taxon>Fungi</taxon>
        <taxon>Dikarya</taxon>
        <taxon>Ascomycota</taxon>
        <taxon>Pezizomycotina</taxon>
        <taxon>Dothideomycetes</taxon>
        <taxon>Dothideomycetidae</taxon>
        <taxon>Mycosphaerellales</taxon>
        <taxon>Mycosphaerellaceae</taxon>
        <taxon>Cercospora</taxon>
    </lineage>
</organism>
<sequence length="497" mass="55840">MAHSPPIPSSDVSLADLPQELLVRVATFLTTDELAPLRCSCKHIERQLFDSFAHEFFTKRQFLLEHESLEALVAISKHPGLASKLTEVIIDVRAFGPNRWLDEKRIRKGHVSRQVLLHTGLARDMLVEVFSNLPNLRTLGLRDYNGAGRIRDGEDARWRPWGWSISHASLVHCQPPEPVFAMLLFAVAKARARPSHVEVFLRRRALQHDTFQCCLGTLGSDIIPVLNGLKTLRLAVSSEGSSASRLQGGPGSPYMKTNAVETPFRRFLHHTSNLESLRLNFVVDEFLGSRTIEWLIDSPTPNSQLSNGPIPPLQLQSLRCLDFGMANTSARALAQVLERTNLESFSLWKMTLQARSRDHISDCGWSFLLSRLSTSLPSSTRLRKIMIGYGAQALYLGEIRDHRWDTTISFVPEGTGPTDRVKAAKEHVITFEARYTGKSVQQWLQEMSERTFVTPDRDTASPAQSDPEDVSEDEDDSMDEDDSIVEDSEEFPGEAEE</sequence>
<feature type="region of interest" description="Disordered" evidence="1">
    <location>
        <begin position="451"/>
        <end position="497"/>
    </location>
</feature>
<feature type="compositionally biased region" description="Acidic residues" evidence="1">
    <location>
        <begin position="466"/>
        <end position="497"/>
    </location>
</feature>
<dbReference type="Proteomes" id="UP000799539">
    <property type="component" value="Unassembled WGS sequence"/>
</dbReference>
<dbReference type="InterPro" id="IPR001810">
    <property type="entry name" value="F-box_dom"/>
</dbReference>
<accession>A0A6A6FHU8</accession>
<protein>
    <recommendedName>
        <fullName evidence="2">F-box domain-containing protein</fullName>
    </recommendedName>
</protein>
<name>A0A6A6FHU8_9PEZI</name>
<feature type="domain" description="F-box" evidence="2">
    <location>
        <begin position="11"/>
        <end position="60"/>
    </location>
</feature>
<evidence type="ECO:0000259" key="2">
    <source>
        <dbReference type="PROSITE" id="PS50181"/>
    </source>
</evidence>
<proteinExistence type="predicted"/>